<evidence type="ECO:0000313" key="1">
    <source>
        <dbReference type="EMBL" id="OBZ83606.1"/>
    </source>
</evidence>
<accession>A0A1C7N4L7</accession>
<name>A0A1C7N4L7_9FUNG</name>
<gene>
    <name evidence="1" type="ORF">A0J61_08347</name>
</gene>
<evidence type="ECO:0000313" key="2">
    <source>
        <dbReference type="Proteomes" id="UP000093000"/>
    </source>
</evidence>
<sequence>MSDQNYTSKAEKQGRPNLHSLRGDYFIPEPVKKKFGLETLLKTNAAFWTNPEALIDAYFVNCLTWEPSCEKFFEALSSGLRRFSNSDSETLKARSYAQEVSSFIISKAVVNKVKVYYQLMAAKAESKRQEVLAKIHGEAAGAAFVSVGANNLRKRALDQLFAEEEIQDDPPQNKAAASTPKTTKETSFVINKGGHSYQLHTPVKEFLHSPQKPIIEDTDRLACSKYFDLRLSTDTVSRCSDGLEREYQDHIRKMRINSSLVLVLGDNYAEFIKHLFDVNMSNFSQEIFNIDHSSYVTAANSTFINFLKQSYNDLCICWSDTQDYQQSGERTLFSEVYLQQFKLFAKMTKLLYFKWIEKKMNNTDHVWLAKKNYVKKDVQLKLLDGTGIMKKNGVNFLMIESSGISSVGDDIYTHTLEDTIKNLKHGSDSLASILCDYQYCDINTTQKLVVLTCQIIKNKLTIMKYSPGNLSRWIAVEVRSCTIPLSYENRKDSIKLYEAFAYIYSTLREQIKVYDKLADERLGFTIVEEKNMVRNCNYFFEVDD</sequence>
<comment type="caution">
    <text evidence="1">The sequence shown here is derived from an EMBL/GenBank/DDBJ whole genome shotgun (WGS) entry which is preliminary data.</text>
</comment>
<dbReference type="Proteomes" id="UP000093000">
    <property type="component" value="Unassembled WGS sequence"/>
</dbReference>
<proteinExistence type="predicted"/>
<reference evidence="1 2" key="1">
    <citation type="submission" date="2016-03" db="EMBL/GenBank/DDBJ databases">
        <title>Choanephora cucurbitarum.</title>
        <authorList>
            <person name="Min B."/>
            <person name="Park H."/>
            <person name="Park J.-H."/>
            <person name="Shin H.-D."/>
            <person name="Choi I.-G."/>
        </authorList>
    </citation>
    <scope>NUCLEOTIDE SEQUENCE [LARGE SCALE GENOMIC DNA]</scope>
    <source>
        <strain evidence="1 2">KUS-F28377</strain>
    </source>
</reference>
<dbReference type="AlphaFoldDB" id="A0A1C7N4L7"/>
<keyword evidence="2" id="KW-1185">Reference proteome</keyword>
<protein>
    <submittedName>
        <fullName evidence="1">Uncharacterized protein</fullName>
    </submittedName>
</protein>
<organism evidence="1 2">
    <name type="scientific">Choanephora cucurbitarum</name>
    <dbReference type="NCBI Taxonomy" id="101091"/>
    <lineage>
        <taxon>Eukaryota</taxon>
        <taxon>Fungi</taxon>
        <taxon>Fungi incertae sedis</taxon>
        <taxon>Mucoromycota</taxon>
        <taxon>Mucoromycotina</taxon>
        <taxon>Mucoromycetes</taxon>
        <taxon>Mucorales</taxon>
        <taxon>Mucorineae</taxon>
        <taxon>Choanephoraceae</taxon>
        <taxon>Choanephoroideae</taxon>
        <taxon>Choanephora</taxon>
    </lineage>
</organism>
<dbReference type="OrthoDB" id="2240336at2759"/>
<dbReference type="InParanoid" id="A0A1C7N4L7"/>
<dbReference type="EMBL" id="LUGH01000633">
    <property type="protein sequence ID" value="OBZ83606.1"/>
    <property type="molecule type" value="Genomic_DNA"/>
</dbReference>